<dbReference type="STRING" id="1442368.A0A0D2FF11"/>
<evidence type="ECO:0000256" key="1">
    <source>
        <dbReference type="SAM" id="Phobius"/>
    </source>
</evidence>
<evidence type="ECO:0000313" key="2">
    <source>
        <dbReference type="EMBL" id="KIW85232.1"/>
    </source>
</evidence>
<dbReference type="OrthoDB" id="2563633at2759"/>
<proteinExistence type="predicted"/>
<accession>A0A0D2FF11</accession>
<keyword evidence="1" id="KW-0472">Membrane</keyword>
<keyword evidence="1" id="KW-0812">Transmembrane</keyword>
<dbReference type="RefSeq" id="XP_013289040.1">
    <property type="nucleotide sequence ID" value="XM_013433586.1"/>
</dbReference>
<keyword evidence="3" id="KW-1185">Reference proteome</keyword>
<dbReference type="Proteomes" id="UP000053029">
    <property type="component" value="Unassembled WGS sequence"/>
</dbReference>
<feature type="transmembrane region" description="Helical" evidence="1">
    <location>
        <begin position="103"/>
        <end position="124"/>
    </location>
</feature>
<feature type="transmembrane region" description="Helical" evidence="1">
    <location>
        <begin position="28"/>
        <end position="49"/>
    </location>
</feature>
<reference evidence="2 3" key="1">
    <citation type="submission" date="2015-01" db="EMBL/GenBank/DDBJ databases">
        <title>The Genome Sequence of Fonsecaea pedrosoi CBS 271.37.</title>
        <authorList>
            <consortium name="The Broad Institute Genomics Platform"/>
            <person name="Cuomo C."/>
            <person name="de Hoog S."/>
            <person name="Gorbushina A."/>
            <person name="Stielow B."/>
            <person name="Teixiera M."/>
            <person name="Abouelleil A."/>
            <person name="Chapman S.B."/>
            <person name="Priest M."/>
            <person name="Young S.K."/>
            <person name="Wortman J."/>
            <person name="Nusbaum C."/>
            <person name="Birren B."/>
        </authorList>
    </citation>
    <scope>NUCLEOTIDE SEQUENCE [LARGE SCALE GENOMIC DNA]</scope>
    <source>
        <strain evidence="2 3">CBS 271.37</strain>
    </source>
</reference>
<organism evidence="2 3">
    <name type="scientific">Fonsecaea pedrosoi CBS 271.37</name>
    <dbReference type="NCBI Taxonomy" id="1442368"/>
    <lineage>
        <taxon>Eukaryota</taxon>
        <taxon>Fungi</taxon>
        <taxon>Dikarya</taxon>
        <taxon>Ascomycota</taxon>
        <taxon>Pezizomycotina</taxon>
        <taxon>Eurotiomycetes</taxon>
        <taxon>Chaetothyriomycetidae</taxon>
        <taxon>Chaetothyriales</taxon>
        <taxon>Herpotrichiellaceae</taxon>
        <taxon>Fonsecaea</taxon>
    </lineage>
</organism>
<keyword evidence="1" id="KW-1133">Transmembrane helix</keyword>
<gene>
    <name evidence="2" type="ORF">Z517_00622</name>
</gene>
<dbReference type="GeneID" id="25300112"/>
<evidence type="ECO:0000313" key="3">
    <source>
        <dbReference type="Proteomes" id="UP000053029"/>
    </source>
</evidence>
<feature type="transmembrane region" description="Helical" evidence="1">
    <location>
        <begin position="136"/>
        <end position="158"/>
    </location>
</feature>
<dbReference type="HOGENOM" id="CLU_112970_0_0_1"/>
<dbReference type="EMBL" id="KN846969">
    <property type="protein sequence ID" value="KIW85232.1"/>
    <property type="molecule type" value="Genomic_DNA"/>
</dbReference>
<protein>
    <submittedName>
        <fullName evidence="2">Uncharacterized protein</fullName>
    </submittedName>
</protein>
<sequence length="172" mass="18202">MGPSNRYVRPTTLRSVPVQVDPSSPGTVIRVALGVETILNIVVGGYIVFCPQHFVSLLVPTPAMITPSLIAAVRQYGAFATSLAVPTALGIPNTRRGIESRTTVYAFLGSAEVCITLVSLYLALAEGDGSGFSKTAMLASAAAFASGLSWRLLVLLVYPQWLGAYRLSAKEE</sequence>
<name>A0A0D2FF11_9EURO</name>
<dbReference type="AlphaFoldDB" id="A0A0D2FF11"/>
<dbReference type="VEuPathDB" id="FungiDB:Z517_00622"/>
<feature type="transmembrane region" description="Helical" evidence="1">
    <location>
        <begin position="69"/>
        <end position="91"/>
    </location>
</feature>